<evidence type="ECO:0000313" key="3">
    <source>
        <dbReference type="EMBL" id="MEE2048892.1"/>
    </source>
</evidence>
<feature type="compositionally biased region" description="Low complexity" evidence="1">
    <location>
        <begin position="76"/>
        <end position="89"/>
    </location>
</feature>
<comment type="caution">
    <text evidence="3">The sequence shown here is derived from an EMBL/GenBank/DDBJ whole genome shotgun (WGS) entry which is preliminary data.</text>
</comment>
<evidence type="ECO:0000256" key="2">
    <source>
        <dbReference type="SAM" id="Phobius"/>
    </source>
</evidence>
<evidence type="ECO:0000256" key="1">
    <source>
        <dbReference type="SAM" id="MobiDB-lite"/>
    </source>
</evidence>
<name>A0ABU7KIG6_9ACTN</name>
<evidence type="ECO:0000313" key="4">
    <source>
        <dbReference type="Proteomes" id="UP001348641"/>
    </source>
</evidence>
<dbReference type="Proteomes" id="UP001348641">
    <property type="component" value="Unassembled WGS sequence"/>
</dbReference>
<feature type="region of interest" description="Disordered" evidence="1">
    <location>
        <begin position="16"/>
        <end position="39"/>
    </location>
</feature>
<gene>
    <name evidence="3" type="ORF">Q8A49_00065</name>
</gene>
<proteinExistence type="predicted"/>
<keyword evidence="2" id="KW-0812">Transmembrane</keyword>
<feature type="transmembrane region" description="Helical" evidence="2">
    <location>
        <begin position="134"/>
        <end position="155"/>
    </location>
</feature>
<accession>A0ABU7KIG6</accession>
<reference evidence="3 4" key="1">
    <citation type="submission" date="2023-07" db="EMBL/GenBank/DDBJ databases">
        <authorList>
            <person name="Girao M."/>
            <person name="Carvalho M.F."/>
        </authorList>
    </citation>
    <scope>NUCLEOTIDE SEQUENCE [LARGE SCALE GENOMIC DNA]</scope>
    <source>
        <strain evidence="3 4">66/93</strain>
    </source>
</reference>
<sequence>MSAEPSIRVRWVLATPRGQRSAHSGAAHPCPAAPTGRSAREQRLLAQMRDNPRVAYRLEHGVLPAWMEIQDARLAQRPSAIAPSPSRPAVLSVPCPRPASDDGPPSPVPAPRRTRSSLPRRPHSHRKPRRRARAAWRLTAYTLAAAVGALAHHLAVPLL</sequence>
<keyword evidence="2" id="KW-0472">Membrane</keyword>
<protein>
    <submittedName>
        <fullName evidence="3">Uncharacterized protein</fullName>
    </submittedName>
</protein>
<organism evidence="3 4">
    <name type="scientific">Nocardiopsis tropica</name>
    <dbReference type="NCBI Taxonomy" id="109330"/>
    <lineage>
        <taxon>Bacteria</taxon>
        <taxon>Bacillati</taxon>
        <taxon>Actinomycetota</taxon>
        <taxon>Actinomycetes</taxon>
        <taxon>Streptosporangiales</taxon>
        <taxon>Nocardiopsidaceae</taxon>
        <taxon>Nocardiopsis</taxon>
    </lineage>
</organism>
<feature type="region of interest" description="Disordered" evidence="1">
    <location>
        <begin position="76"/>
        <end position="132"/>
    </location>
</feature>
<keyword evidence="2" id="KW-1133">Transmembrane helix</keyword>
<dbReference type="RefSeq" id="WP_330156204.1">
    <property type="nucleotide sequence ID" value="NZ_BAAAJA010000006.1"/>
</dbReference>
<dbReference type="EMBL" id="JAUUCC010000001">
    <property type="protein sequence ID" value="MEE2048892.1"/>
    <property type="molecule type" value="Genomic_DNA"/>
</dbReference>
<feature type="compositionally biased region" description="Basic residues" evidence="1">
    <location>
        <begin position="112"/>
        <end position="132"/>
    </location>
</feature>